<accession>A0A2T9Z2Z7</accession>
<sequence>MLRLLINILGVYACFLTWGLTQEKVTSTVYGSGEKFKFFLVLNMVQAFVASAVGYIYSVHFHKDKPLHLTRERTISFIKLGVMCAMGSPFGYMALKHIDYLTMTLAKSSKLIPLMLMHKLLYQKSYPFYKYIIVLMITAGVSCFMLFQPGGKNKKVTTPKEDADKFLGLFLVFINLAVDGSLNSSQEELVKKDKEINGRNMMVIMNFFTGLSLLLWLILSPSTQLIDSIRFLSSNHSAIWDILVFALCGSIGQCFIFNMLENFGSLVLVTVTVTRKLFTMLLSVVLYNHELSFGQWCSIATVFLAISLE</sequence>
<feature type="non-terminal residue" evidence="11">
    <location>
        <position position="309"/>
    </location>
</feature>
<evidence type="ECO:0000256" key="4">
    <source>
        <dbReference type="ARBA" id="ARBA00022597"/>
    </source>
</evidence>
<keyword evidence="5 10" id="KW-0812">Transmembrane</keyword>
<keyword evidence="3" id="KW-0813">Transport</keyword>
<dbReference type="Proteomes" id="UP000245609">
    <property type="component" value="Unassembled WGS sequence"/>
</dbReference>
<evidence type="ECO:0000256" key="1">
    <source>
        <dbReference type="ARBA" id="ARBA00004477"/>
    </source>
</evidence>
<proteinExistence type="inferred from homology"/>
<evidence type="ECO:0000313" key="12">
    <source>
        <dbReference type="Proteomes" id="UP000245609"/>
    </source>
</evidence>
<evidence type="ECO:0000256" key="10">
    <source>
        <dbReference type="SAM" id="Phobius"/>
    </source>
</evidence>
<feature type="transmembrane region" description="Helical" evidence="10">
    <location>
        <begin position="201"/>
        <end position="219"/>
    </location>
</feature>
<keyword evidence="4" id="KW-0762">Sugar transport</keyword>
<organism evidence="11 12">
    <name type="scientific">Smittium megazygosporum</name>
    <dbReference type="NCBI Taxonomy" id="133381"/>
    <lineage>
        <taxon>Eukaryota</taxon>
        <taxon>Fungi</taxon>
        <taxon>Fungi incertae sedis</taxon>
        <taxon>Zoopagomycota</taxon>
        <taxon>Kickxellomycotina</taxon>
        <taxon>Harpellomycetes</taxon>
        <taxon>Harpellales</taxon>
        <taxon>Legeriomycetaceae</taxon>
        <taxon>Smittium</taxon>
    </lineage>
</organism>
<evidence type="ECO:0000256" key="9">
    <source>
        <dbReference type="ARBA" id="ARBA00041103"/>
    </source>
</evidence>
<keyword evidence="8 10" id="KW-0472">Membrane</keyword>
<comment type="caution">
    <text evidence="11">The sequence shown here is derived from an EMBL/GenBank/DDBJ whole genome shotgun (WGS) entry which is preliminary data.</text>
</comment>
<dbReference type="InterPro" id="IPR013657">
    <property type="entry name" value="SCL35B1-4/HUT1"/>
</dbReference>
<name>A0A2T9Z2Z7_9FUNG</name>
<comment type="subcellular location">
    <subcellularLocation>
        <location evidence="1">Endoplasmic reticulum membrane</location>
        <topology evidence="1">Multi-pass membrane protein</topology>
    </subcellularLocation>
</comment>
<dbReference type="GO" id="GO:0000139">
    <property type="term" value="C:Golgi membrane"/>
    <property type="evidence" value="ECO:0007669"/>
    <property type="project" value="TreeGrafter"/>
</dbReference>
<feature type="transmembrane region" description="Helical" evidence="10">
    <location>
        <begin position="77"/>
        <end position="95"/>
    </location>
</feature>
<keyword evidence="6" id="KW-0256">Endoplasmic reticulum</keyword>
<keyword evidence="12" id="KW-1185">Reference proteome</keyword>
<evidence type="ECO:0000256" key="2">
    <source>
        <dbReference type="ARBA" id="ARBA00010694"/>
    </source>
</evidence>
<gene>
    <name evidence="11" type="ORF">BB560_005579</name>
</gene>
<dbReference type="GO" id="GO:0005789">
    <property type="term" value="C:endoplasmic reticulum membrane"/>
    <property type="evidence" value="ECO:0007669"/>
    <property type="project" value="UniProtKB-SubCell"/>
</dbReference>
<evidence type="ECO:0000256" key="3">
    <source>
        <dbReference type="ARBA" id="ARBA00022448"/>
    </source>
</evidence>
<comment type="similarity">
    <text evidence="2">Belongs to the nucleotide-sugar transporter family. SLC35B subfamily.</text>
</comment>
<dbReference type="AlphaFoldDB" id="A0A2T9Z2Z7"/>
<dbReference type="SUPFAM" id="SSF103481">
    <property type="entry name" value="Multidrug resistance efflux transporter EmrE"/>
    <property type="match status" value="1"/>
</dbReference>
<dbReference type="PANTHER" id="PTHR10778">
    <property type="entry name" value="SOLUTE CARRIER FAMILY 35 MEMBER B"/>
    <property type="match status" value="1"/>
</dbReference>
<feature type="transmembrane region" description="Helical" evidence="10">
    <location>
        <begin position="266"/>
        <end position="287"/>
    </location>
</feature>
<feature type="transmembrane region" description="Helical" evidence="10">
    <location>
        <begin position="239"/>
        <end position="259"/>
    </location>
</feature>
<evidence type="ECO:0000256" key="7">
    <source>
        <dbReference type="ARBA" id="ARBA00022989"/>
    </source>
</evidence>
<evidence type="ECO:0000256" key="6">
    <source>
        <dbReference type="ARBA" id="ARBA00022824"/>
    </source>
</evidence>
<evidence type="ECO:0000256" key="5">
    <source>
        <dbReference type="ARBA" id="ARBA00022692"/>
    </source>
</evidence>
<dbReference type="PANTHER" id="PTHR10778:SF10">
    <property type="entry name" value="SOLUTE CARRIER FAMILY 35 MEMBER B1"/>
    <property type="match status" value="1"/>
</dbReference>
<dbReference type="OrthoDB" id="1601at2759"/>
<dbReference type="InterPro" id="IPR037185">
    <property type="entry name" value="EmrE-like"/>
</dbReference>
<evidence type="ECO:0000313" key="11">
    <source>
        <dbReference type="EMBL" id="PVU98952.1"/>
    </source>
</evidence>
<dbReference type="Pfam" id="PF08449">
    <property type="entry name" value="UAA"/>
    <property type="match status" value="1"/>
</dbReference>
<keyword evidence="7 10" id="KW-1133">Transmembrane helix</keyword>
<feature type="transmembrane region" description="Helical" evidence="10">
    <location>
        <begin position="128"/>
        <end position="147"/>
    </location>
</feature>
<dbReference type="STRING" id="133381.A0A2T9Z2Z7"/>
<reference evidence="11 12" key="1">
    <citation type="journal article" date="2018" name="MBio">
        <title>Comparative Genomics Reveals the Core Gene Toolbox for the Fungus-Insect Symbiosis.</title>
        <authorList>
            <person name="Wang Y."/>
            <person name="Stata M."/>
            <person name="Wang W."/>
            <person name="Stajich J.E."/>
            <person name="White M.M."/>
            <person name="Moncalvo J.M."/>
        </authorList>
    </citation>
    <scope>NUCLEOTIDE SEQUENCE [LARGE SCALE GENOMIC DNA]</scope>
    <source>
        <strain evidence="11 12">SC-DP-2</strain>
    </source>
</reference>
<protein>
    <recommendedName>
        <fullName evidence="9">UDP-galactose transporter homolog 1</fullName>
    </recommendedName>
</protein>
<dbReference type="GO" id="GO:0005460">
    <property type="term" value="F:UDP-glucose transmembrane transporter activity"/>
    <property type="evidence" value="ECO:0007669"/>
    <property type="project" value="TreeGrafter"/>
</dbReference>
<feature type="transmembrane region" description="Helical" evidence="10">
    <location>
        <begin position="37"/>
        <end position="57"/>
    </location>
</feature>
<dbReference type="GO" id="GO:0005459">
    <property type="term" value="F:UDP-galactose transmembrane transporter activity"/>
    <property type="evidence" value="ECO:0007669"/>
    <property type="project" value="TreeGrafter"/>
</dbReference>
<dbReference type="EMBL" id="MBFS01002329">
    <property type="protein sequence ID" value="PVU98952.1"/>
    <property type="molecule type" value="Genomic_DNA"/>
</dbReference>
<evidence type="ECO:0000256" key="8">
    <source>
        <dbReference type="ARBA" id="ARBA00023136"/>
    </source>
</evidence>